<sequence length="282" mass="30715">MKRNIISIDETLCDGCGACTNGCPEGALQLIDGKARLVGDLLCDGLGACIGTCPRGAIHIEQREAEPYNEELVMRNNIIPKGEHTIQAHLEHLYHHGESAYLRTALDVLADEGLPIPQGVVDLMAEQKAEIDQKIPQGSIKLKSLHANTGAVSEQPSALTHWPIQLHLINPRSPHFARSNLLLAADCTAFSLGNFHSQWLSGKTLAIGCPKLDEGIERYIEKLILLIDEAKVDTITVLRMHVPCCGGLVAIAQQARNQAKRNVPIKAVTVNAEGTILQEEWL</sequence>
<dbReference type="GO" id="GO:0046872">
    <property type="term" value="F:metal ion binding"/>
    <property type="evidence" value="ECO:0007669"/>
    <property type="project" value="UniProtKB-KW"/>
</dbReference>
<evidence type="ECO:0000256" key="1">
    <source>
        <dbReference type="ARBA" id="ARBA00022723"/>
    </source>
</evidence>
<keyword evidence="2" id="KW-0408">Iron</keyword>
<dbReference type="AlphaFoldDB" id="A0A7C3EI00"/>
<dbReference type="InterPro" id="IPR052911">
    <property type="entry name" value="Corrinoid_activation_enz"/>
</dbReference>
<organism evidence="5">
    <name type="scientific">Gracilinema caldarium</name>
    <dbReference type="NCBI Taxonomy" id="215591"/>
    <lineage>
        <taxon>Bacteria</taxon>
        <taxon>Pseudomonadati</taxon>
        <taxon>Spirochaetota</taxon>
        <taxon>Spirochaetia</taxon>
        <taxon>Spirochaetales</taxon>
        <taxon>Breznakiellaceae</taxon>
        <taxon>Gracilinema</taxon>
    </lineage>
</organism>
<evidence type="ECO:0000313" key="5">
    <source>
        <dbReference type="EMBL" id="HFH30595.1"/>
    </source>
</evidence>
<dbReference type="EMBL" id="DSVL01000428">
    <property type="protein sequence ID" value="HFH30595.1"/>
    <property type="molecule type" value="Genomic_DNA"/>
</dbReference>
<dbReference type="SUPFAM" id="SSF54862">
    <property type="entry name" value="4Fe-4S ferredoxins"/>
    <property type="match status" value="1"/>
</dbReference>
<dbReference type="PANTHER" id="PTHR42895">
    <property type="entry name" value="IRON-SULFUR CLUSTER-BINDING PROTEIN-RELATED"/>
    <property type="match status" value="1"/>
</dbReference>
<name>A0A7C3EI00_9SPIR</name>
<feature type="domain" description="4Fe-4S ferredoxin-type" evidence="4">
    <location>
        <begin position="4"/>
        <end position="33"/>
    </location>
</feature>
<accession>A0A7C3EI00</accession>
<keyword evidence="3" id="KW-0411">Iron-sulfur</keyword>
<evidence type="ECO:0000256" key="2">
    <source>
        <dbReference type="ARBA" id="ARBA00023004"/>
    </source>
</evidence>
<dbReference type="Gene3D" id="3.30.70.20">
    <property type="match status" value="1"/>
</dbReference>
<proteinExistence type="predicted"/>
<keyword evidence="1" id="KW-0479">Metal-binding</keyword>
<feature type="domain" description="4Fe-4S ferredoxin-type" evidence="4">
    <location>
        <begin position="34"/>
        <end position="63"/>
    </location>
</feature>
<dbReference type="Pfam" id="PF13237">
    <property type="entry name" value="Fer4_10"/>
    <property type="match status" value="1"/>
</dbReference>
<dbReference type="PROSITE" id="PS00198">
    <property type="entry name" value="4FE4S_FER_1"/>
    <property type="match status" value="1"/>
</dbReference>
<dbReference type="PANTHER" id="PTHR42895:SF1">
    <property type="entry name" value="IRON-SULFUR CLUSTER PROTEIN"/>
    <property type="match status" value="1"/>
</dbReference>
<dbReference type="GO" id="GO:0051536">
    <property type="term" value="F:iron-sulfur cluster binding"/>
    <property type="evidence" value="ECO:0007669"/>
    <property type="project" value="UniProtKB-KW"/>
</dbReference>
<dbReference type="InterPro" id="IPR017896">
    <property type="entry name" value="4Fe4S_Fe-S-bd"/>
</dbReference>
<evidence type="ECO:0000256" key="3">
    <source>
        <dbReference type="ARBA" id="ARBA00023014"/>
    </source>
</evidence>
<protein>
    <submittedName>
        <fullName evidence="5">4Fe-4S dicluster domain-containing protein</fullName>
    </submittedName>
</protein>
<comment type="caution">
    <text evidence="5">The sequence shown here is derived from an EMBL/GenBank/DDBJ whole genome shotgun (WGS) entry which is preliminary data.</text>
</comment>
<dbReference type="PROSITE" id="PS51379">
    <property type="entry name" value="4FE4S_FER_2"/>
    <property type="match status" value="2"/>
</dbReference>
<evidence type="ECO:0000259" key="4">
    <source>
        <dbReference type="PROSITE" id="PS51379"/>
    </source>
</evidence>
<gene>
    <name evidence="5" type="ORF">ENS59_13985</name>
</gene>
<dbReference type="InterPro" id="IPR017900">
    <property type="entry name" value="4Fe4S_Fe_S_CS"/>
</dbReference>
<reference evidence="5" key="1">
    <citation type="journal article" date="2020" name="mSystems">
        <title>Genome- and Community-Level Interaction Insights into Carbon Utilization and Element Cycling Functions of Hydrothermarchaeota in Hydrothermal Sediment.</title>
        <authorList>
            <person name="Zhou Z."/>
            <person name="Liu Y."/>
            <person name="Xu W."/>
            <person name="Pan J."/>
            <person name="Luo Z.H."/>
            <person name="Li M."/>
        </authorList>
    </citation>
    <scope>NUCLEOTIDE SEQUENCE [LARGE SCALE GENOMIC DNA]</scope>
    <source>
        <strain evidence="5">SpSt-503</strain>
    </source>
</reference>